<dbReference type="SMART" id="SM00345">
    <property type="entry name" value="HTH_GNTR"/>
    <property type="match status" value="1"/>
</dbReference>
<feature type="domain" description="HTH gntR-type" evidence="5">
    <location>
        <begin position="6"/>
        <end position="74"/>
    </location>
</feature>
<keyword evidence="1" id="KW-0805">Transcription regulation</keyword>
<comment type="caution">
    <text evidence="6">The sequence shown here is derived from an EMBL/GenBank/DDBJ whole genome shotgun (WGS) entry which is preliminary data.</text>
</comment>
<dbReference type="Pfam" id="PF00392">
    <property type="entry name" value="GntR"/>
    <property type="match status" value="1"/>
</dbReference>
<evidence type="ECO:0000256" key="2">
    <source>
        <dbReference type="ARBA" id="ARBA00023125"/>
    </source>
</evidence>
<evidence type="ECO:0000259" key="5">
    <source>
        <dbReference type="PROSITE" id="PS50949"/>
    </source>
</evidence>
<proteinExistence type="predicted"/>
<dbReference type="SMART" id="SM00866">
    <property type="entry name" value="UTRA"/>
    <property type="match status" value="1"/>
</dbReference>
<dbReference type="Proteomes" id="UP000176005">
    <property type="component" value="Unassembled WGS sequence"/>
</dbReference>
<dbReference type="Gene3D" id="3.40.1410.10">
    <property type="entry name" value="Chorismate lyase-like"/>
    <property type="match status" value="1"/>
</dbReference>
<organism evidence="6 7">
    <name type="scientific">Streptomyces nanshensis</name>
    <dbReference type="NCBI Taxonomy" id="518642"/>
    <lineage>
        <taxon>Bacteria</taxon>
        <taxon>Bacillati</taxon>
        <taxon>Actinomycetota</taxon>
        <taxon>Actinomycetes</taxon>
        <taxon>Kitasatosporales</taxon>
        <taxon>Streptomycetaceae</taxon>
        <taxon>Streptomyces</taxon>
    </lineage>
</organism>
<evidence type="ECO:0000256" key="1">
    <source>
        <dbReference type="ARBA" id="ARBA00023015"/>
    </source>
</evidence>
<sequence length="236" mass="25416">MTRPKPQTARGVAAAIRAQIASGDYAPGGQLASTAKLASEFQVSEKVIYNAITLLKDGGVLVGRQGLGVFVRTYDYLEWRPDTGHADWAGQVLAQGRIPSAFDPRTTTEEADADVARWLNVDEGTPVAVSRQLRCVDGEPVQLLFHYALDEGGAGASVTEPDEATRDGTSADDEEQEVTTRMPAIEEVASFELEDLPGTPVSQHARIRRGADEEPVGVTVAITRGDRVRIVYGREP</sequence>
<protein>
    <recommendedName>
        <fullName evidence="5">HTH gntR-type domain-containing protein</fullName>
    </recommendedName>
</protein>
<dbReference type="SUPFAM" id="SSF46785">
    <property type="entry name" value="Winged helix' DNA-binding domain"/>
    <property type="match status" value="1"/>
</dbReference>
<name>A0A1E7KZE9_9ACTN</name>
<dbReference type="SUPFAM" id="SSF64288">
    <property type="entry name" value="Chorismate lyase-like"/>
    <property type="match status" value="1"/>
</dbReference>
<dbReference type="InterPro" id="IPR000524">
    <property type="entry name" value="Tscrpt_reg_HTH_GntR"/>
</dbReference>
<dbReference type="GO" id="GO:0003677">
    <property type="term" value="F:DNA binding"/>
    <property type="evidence" value="ECO:0007669"/>
    <property type="project" value="UniProtKB-KW"/>
</dbReference>
<reference evidence="6 7" key="1">
    <citation type="journal article" date="2016" name="Front. Microbiol.">
        <title>Comparative Genomics Analysis of Streptomyces Species Reveals Their Adaptation to the Marine Environment and Their Diversity at the Genomic Level.</title>
        <authorList>
            <person name="Tian X."/>
            <person name="Zhang Z."/>
            <person name="Yang T."/>
            <person name="Chen M."/>
            <person name="Li J."/>
            <person name="Chen F."/>
            <person name="Yang J."/>
            <person name="Li W."/>
            <person name="Zhang B."/>
            <person name="Zhang Z."/>
            <person name="Wu J."/>
            <person name="Zhang C."/>
            <person name="Long L."/>
            <person name="Xiao J."/>
        </authorList>
    </citation>
    <scope>NUCLEOTIDE SEQUENCE [LARGE SCALE GENOMIC DNA]</scope>
    <source>
        <strain evidence="6 7">SCSIO 10429</strain>
    </source>
</reference>
<dbReference type="RefSeq" id="WP_070018797.1">
    <property type="nucleotide sequence ID" value="NZ_LJGW01000377.1"/>
</dbReference>
<dbReference type="Pfam" id="PF07702">
    <property type="entry name" value="UTRA"/>
    <property type="match status" value="1"/>
</dbReference>
<accession>A0A1E7KZE9</accession>
<dbReference type="Gene3D" id="1.10.10.10">
    <property type="entry name" value="Winged helix-like DNA-binding domain superfamily/Winged helix DNA-binding domain"/>
    <property type="match status" value="1"/>
</dbReference>
<dbReference type="InterPro" id="IPR036390">
    <property type="entry name" value="WH_DNA-bd_sf"/>
</dbReference>
<dbReference type="AlphaFoldDB" id="A0A1E7KZE9"/>
<dbReference type="GO" id="GO:0045892">
    <property type="term" value="P:negative regulation of DNA-templated transcription"/>
    <property type="evidence" value="ECO:0007669"/>
    <property type="project" value="TreeGrafter"/>
</dbReference>
<keyword evidence="3" id="KW-0804">Transcription</keyword>
<dbReference type="EMBL" id="LJGW01000377">
    <property type="protein sequence ID" value="OEV09299.1"/>
    <property type="molecule type" value="Genomic_DNA"/>
</dbReference>
<evidence type="ECO:0000256" key="4">
    <source>
        <dbReference type="SAM" id="MobiDB-lite"/>
    </source>
</evidence>
<dbReference type="InterPro" id="IPR011663">
    <property type="entry name" value="UTRA"/>
</dbReference>
<dbReference type="PANTHER" id="PTHR44846">
    <property type="entry name" value="MANNOSYL-D-GLYCERATE TRANSPORT/METABOLISM SYSTEM REPRESSOR MNGR-RELATED"/>
    <property type="match status" value="1"/>
</dbReference>
<feature type="region of interest" description="Disordered" evidence="4">
    <location>
        <begin position="154"/>
        <end position="176"/>
    </location>
</feature>
<gene>
    <name evidence="6" type="ORF">AN218_22965</name>
</gene>
<dbReference type="PANTHER" id="PTHR44846:SF17">
    <property type="entry name" value="GNTR-FAMILY TRANSCRIPTIONAL REGULATOR"/>
    <property type="match status" value="1"/>
</dbReference>
<dbReference type="PROSITE" id="PS50949">
    <property type="entry name" value="HTH_GNTR"/>
    <property type="match status" value="1"/>
</dbReference>
<dbReference type="InterPro" id="IPR036388">
    <property type="entry name" value="WH-like_DNA-bd_sf"/>
</dbReference>
<evidence type="ECO:0000313" key="6">
    <source>
        <dbReference type="EMBL" id="OEV09299.1"/>
    </source>
</evidence>
<evidence type="ECO:0000256" key="3">
    <source>
        <dbReference type="ARBA" id="ARBA00023163"/>
    </source>
</evidence>
<keyword evidence="7" id="KW-1185">Reference proteome</keyword>
<dbReference type="InterPro" id="IPR028978">
    <property type="entry name" value="Chorismate_lyase_/UTRA_dom_sf"/>
</dbReference>
<evidence type="ECO:0000313" key="7">
    <source>
        <dbReference type="Proteomes" id="UP000176005"/>
    </source>
</evidence>
<dbReference type="GO" id="GO:0003700">
    <property type="term" value="F:DNA-binding transcription factor activity"/>
    <property type="evidence" value="ECO:0007669"/>
    <property type="project" value="InterPro"/>
</dbReference>
<dbReference type="InterPro" id="IPR050679">
    <property type="entry name" value="Bact_HTH_transcr_reg"/>
</dbReference>
<keyword evidence="2" id="KW-0238">DNA-binding</keyword>